<dbReference type="Proteomes" id="UP000428328">
    <property type="component" value="Chromosome"/>
</dbReference>
<organism evidence="1 2">
    <name type="scientific">Pseudodesulfovibrio cashew</name>
    <dbReference type="NCBI Taxonomy" id="2678688"/>
    <lineage>
        <taxon>Bacteria</taxon>
        <taxon>Pseudomonadati</taxon>
        <taxon>Thermodesulfobacteriota</taxon>
        <taxon>Desulfovibrionia</taxon>
        <taxon>Desulfovibrionales</taxon>
        <taxon>Desulfovibrionaceae</taxon>
    </lineage>
</organism>
<dbReference type="InterPro" id="IPR036102">
    <property type="entry name" value="OsmC/Ohrsf"/>
</dbReference>
<keyword evidence="2" id="KW-1185">Reference proteome</keyword>
<evidence type="ECO:0000313" key="1">
    <source>
        <dbReference type="EMBL" id="QGY41875.1"/>
    </source>
</evidence>
<dbReference type="InterPro" id="IPR003718">
    <property type="entry name" value="OsmC/Ohr_fam"/>
</dbReference>
<gene>
    <name evidence="1" type="ORF">GM415_17690</name>
</gene>
<dbReference type="Gene3D" id="3.30.300.20">
    <property type="match status" value="1"/>
</dbReference>
<dbReference type="RefSeq" id="WP_158950544.1">
    <property type="nucleotide sequence ID" value="NZ_CP046400.1"/>
</dbReference>
<dbReference type="KEGG" id="psel:GM415_17690"/>
<accession>A0A6I6JGA7</accession>
<protein>
    <submittedName>
        <fullName evidence="1">OsmC family peroxiredoxin</fullName>
    </submittedName>
</protein>
<sequence length="142" mass="15709">MAEVIVSYDREGEKQTIHTGSKILGDIDINYEGVPEDERGGTAKQFLASAALYCFCGALGKALETRGATYDRITGTATLETGLDEKKRARVTGIVLDVTVYMDEEYGFIFDRVEKIMKQGCLVTASLHNAFPVTYNMHLEED</sequence>
<dbReference type="InterPro" id="IPR015946">
    <property type="entry name" value="KH_dom-like_a/b"/>
</dbReference>
<dbReference type="SUPFAM" id="SSF82784">
    <property type="entry name" value="OsmC-like"/>
    <property type="match status" value="1"/>
</dbReference>
<dbReference type="EMBL" id="CP046400">
    <property type="protein sequence ID" value="QGY41875.1"/>
    <property type="molecule type" value="Genomic_DNA"/>
</dbReference>
<dbReference type="Pfam" id="PF02566">
    <property type="entry name" value="OsmC"/>
    <property type="match status" value="1"/>
</dbReference>
<dbReference type="AlphaFoldDB" id="A0A6I6JGA7"/>
<name>A0A6I6JGA7_9BACT</name>
<reference evidence="1 2" key="1">
    <citation type="submission" date="2019-11" db="EMBL/GenBank/DDBJ databases">
        <authorList>
            <person name="Zheng R.K."/>
            <person name="Sun C.M."/>
        </authorList>
    </citation>
    <scope>NUCLEOTIDE SEQUENCE [LARGE SCALE GENOMIC DNA]</scope>
    <source>
        <strain evidence="1 2">SRB007</strain>
    </source>
</reference>
<proteinExistence type="predicted"/>
<evidence type="ECO:0000313" key="2">
    <source>
        <dbReference type="Proteomes" id="UP000428328"/>
    </source>
</evidence>